<organism evidence="2 3">
    <name type="scientific">Candidatus Wallbacteria bacterium HGW-Wallbacteria-1</name>
    <dbReference type="NCBI Taxonomy" id="2013854"/>
    <lineage>
        <taxon>Bacteria</taxon>
        <taxon>Candidatus Walliibacteriota</taxon>
    </lineage>
</organism>
<evidence type="ECO:0000313" key="2">
    <source>
        <dbReference type="EMBL" id="PKK89282.1"/>
    </source>
</evidence>
<keyword evidence="1" id="KW-0472">Membrane</keyword>
<keyword evidence="1" id="KW-1133">Transmembrane helix</keyword>
<evidence type="ECO:0000313" key="3">
    <source>
        <dbReference type="Proteomes" id="UP000233256"/>
    </source>
</evidence>
<dbReference type="EMBL" id="PGXC01000021">
    <property type="protein sequence ID" value="PKK89282.1"/>
    <property type="molecule type" value="Genomic_DNA"/>
</dbReference>
<name>A0A2N1PLX6_9BACT</name>
<proteinExistence type="predicted"/>
<accession>A0A2N1PLX6</accession>
<feature type="transmembrane region" description="Helical" evidence="1">
    <location>
        <begin position="164"/>
        <end position="183"/>
    </location>
</feature>
<keyword evidence="1" id="KW-0812">Transmembrane</keyword>
<sequence>MIQEAVTDSGADLNQGVKLKFRRMVLGLLAALVLFCFPGFRIPVMDDAADRYFSDAITKAGVAYGTCRVLNASVSFLKESDIELQPAGIGISLALGQILDPIDDMTERLSDVLVTAMTSLGVQKLVHEICLSLVARILAFLLLAATVLSMFCNARLVALHELSLRLILLMIILRICFPASSMVNDYLYENFFAQRIQEANEGLRLGFTEQDYQDLTISDNEGIIGTFTKGASYLREKTRQFSASFQEFMKNSASIIENLLRLTYLYVGLFVIQVLLIPLVSFWVLMKGVNSIFGIKSDLNGGQGGNCAVTGQSVKISEVENG</sequence>
<dbReference type="AlphaFoldDB" id="A0A2N1PLX6"/>
<protein>
    <submittedName>
        <fullName evidence="2">Uncharacterized protein</fullName>
    </submittedName>
</protein>
<evidence type="ECO:0000256" key="1">
    <source>
        <dbReference type="SAM" id="Phobius"/>
    </source>
</evidence>
<gene>
    <name evidence="2" type="ORF">CVV64_14925</name>
</gene>
<dbReference type="Proteomes" id="UP000233256">
    <property type="component" value="Unassembled WGS sequence"/>
</dbReference>
<feature type="transmembrane region" description="Helical" evidence="1">
    <location>
        <begin position="133"/>
        <end position="152"/>
    </location>
</feature>
<feature type="transmembrane region" description="Helical" evidence="1">
    <location>
        <begin position="264"/>
        <end position="286"/>
    </location>
</feature>
<feature type="transmembrane region" description="Helical" evidence="1">
    <location>
        <begin position="24"/>
        <end position="44"/>
    </location>
</feature>
<reference evidence="2 3" key="1">
    <citation type="journal article" date="2017" name="ISME J.">
        <title>Potential for microbial H2 and metal transformations associated with novel bacteria and archaea in deep terrestrial subsurface sediments.</title>
        <authorList>
            <person name="Hernsdorf A.W."/>
            <person name="Amano Y."/>
            <person name="Miyakawa K."/>
            <person name="Ise K."/>
            <person name="Suzuki Y."/>
            <person name="Anantharaman K."/>
            <person name="Probst A."/>
            <person name="Burstein D."/>
            <person name="Thomas B.C."/>
            <person name="Banfield J.F."/>
        </authorList>
    </citation>
    <scope>NUCLEOTIDE SEQUENCE [LARGE SCALE GENOMIC DNA]</scope>
    <source>
        <strain evidence="2">HGW-Wallbacteria-1</strain>
    </source>
</reference>
<comment type="caution">
    <text evidence="2">The sequence shown here is derived from an EMBL/GenBank/DDBJ whole genome shotgun (WGS) entry which is preliminary data.</text>
</comment>